<protein>
    <recommendedName>
        <fullName evidence="2">Transposase</fullName>
    </recommendedName>
</protein>
<reference evidence="1" key="2">
    <citation type="journal article" date="2024" name="Environ. Microbiol.">
        <title>Genome analysis and description of Tunturibacter gen. nov. expands the diversity of Terriglobia in tundra soils.</title>
        <authorList>
            <person name="Messyasz A."/>
            <person name="Mannisto M.K."/>
            <person name="Kerkhof L.J."/>
            <person name="Haggblom M.M."/>
        </authorList>
    </citation>
    <scope>NUCLEOTIDE SEQUENCE</scope>
    <source>
        <strain evidence="1">M8UP39</strain>
    </source>
</reference>
<dbReference type="KEGG" id="tgi:RBB81_21665"/>
<reference evidence="1" key="1">
    <citation type="submission" date="2023-08" db="EMBL/GenBank/DDBJ databases">
        <authorList>
            <person name="Messyasz A."/>
            <person name="Mannisto M.K."/>
            <person name="Kerkhof L.J."/>
            <person name="Haggblom M."/>
        </authorList>
    </citation>
    <scope>NUCLEOTIDE SEQUENCE</scope>
    <source>
        <strain evidence="1">M8UP39</strain>
    </source>
</reference>
<organism evidence="1">
    <name type="scientific">Tunturiibacter gelidiferens</name>
    <dbReference type="NCBI Taxonomy" id="3069689"/>
    <lineage>
        <taxon>Bacteria</taxon>
        <taxon>Pseudomonadati</taxon>
        <taxon>Acidobacteriota</taxon>
        <taxon>Terriglobia</taxon>
        <taxon>Terriglobales</taxon>
        <taxon>Acidobacteriaceae</taxon>
        <taxon>Tunturiibacter</taxon>
    </lineage>
</organism>
<name>A0AAU7YZZ8_9BACT</name>
<dbReference type="PANTHER" id="PTHR33055:SF3">
    <property type="entry name" value="PUTATIVE TRANSPOSASE FOR IS117-RELATED"/>
    <property type="match status" value="1"/>
</dbReference>
<sequence length="100" mass="11271">MRKRCSRNQLLHFTANLKVELIGMEACGGSHFLGWALREQGHEVRLIPAQYVKPYVKTNKSDYIDAEAIAEAVGGRGCASCRSRPINWIYSLWIGYGSVR</sequence>
<evidence type="ECO:0008006" key="2">
    <source>
        <dbReference type="Google" id="ProtNLM"/>
    </source>
</evidence>
<dbReference type="EMBL" id="CP132938">
    <property type="protein sequence ID" value="XCB22154.1"/>
    <property type="molecule type" value="Genomic_DNA"/>
</dbReference>
<dbReference type="PANTHER" id="PTHR33055">
    <property type="entry name" value="TRANSPOSASE FOR INSERTION SEQUENCE ELEMENT IS1111A"/>
    <property type="match status" value="1"/>
</dbReference>
<proteinExistence type="predicted"/>
<dbReference type="AlphaFoldDB" id="A0AAU7YZZ8"/>
<evidence type="ECO:0000313" key="1">
    <source>
        <dbReference type="EMBL" id="XCB22154.1"/>
    </source>
</evidence>
<accession>A0AAU7YZZ8</accession>
<gene>
    <name evidence="1" type="ORF">RBB81_21665</name>
</gene>
<dbReference type="RefSeq" id="WP_353072152.1">
    <property type="nucleotide sequence ID" value="NZ_CP132938.1"/>
</dbReference>
<dbReference type="InterPro" id="IPR047650">
    <property type="entry name" value="Transpos_IS110"/>
</dbReference>